<reference evidence="16 17" key="1">
    <citation type="journal article" date="2012" name="Science">
        <title>The Paleozoic origin of enzymatic lignin decomposition reconstructed from 31 fungal genomes.</title>
        <authorList>
            <person name="Floudas D."/>
            <person name="Binder M."/>
            <person name="Riley R."/>
            <person name="Barry K."/>
            <person name="Blanchette R.A."/>
            <person name="Henrissat B."/>
            <person name="Martinez A.T."/>
            <person name="Otillar R."/>
            <person name="Spatafora J.W."/>
            <person name="Yadav J.S."/>
            <person name="Aerts A."/>
            <person name="Benoit I."/>
            <person name="Boyd A."/>
            <person name="Carlson A."/>
            <person name="Copeland A."/>
            <person name="Coutinho P.M."/>
            <person name="de Vries R.P."/>
            <person name="Ferreira P."/>
            <person name="Findley K."/>
            <person name="Foster B."/>
            <person name="Gaskell J."/>
            <person name="Glotzer D."/>
            <person name="Gorecki P."/>
            <person name="Heitman J."/>
            <person name="Hesse C."/>
            <person name="Hori C."/>
            <person name="Igarashi K."/>
            <person name="Jurgens J.A."/>
            <person name="Kallen N."/>
            <person name="Kersten P."/>
            <person name="Kohler A."/>
            <person name="Kuees U."/>
            <person name="Kumar T.K.A."/>
            <person name="Kuo A."/>
            <person name="LaButti K."/>
            <person name="Larrondo L.F."/>
            <person name="Lindquist E."/>
            <person name="Ling A."/>
            <person name="Lombard V."/>
            <person name="Lucas S."/>
            <person name="Lundell T."/>
            <person name="Martin R."/>
            <person name="McLaughlin D.J."/>
            <person name="Morgenstern I."/>
            <person name="Morin E."/>
            <person name="Murat C."/>
            <person name="Nagy L.G."/>
            <person name="Nolan M."/>
            <person name="Ohm R.A."/>
            <person name="Patyshakuliyeva A."/>
            <person name="Rokas A."/>
            <person name="Ruiz-Duenas F.J."/>
            <person name="Sabat G."/>
            <person name="Salamov A."/>
            <person name="Samejima M."/>
            <person name="Schmutz J."/>
            <person name="Slot J.C."/>
            <person name="St John F."/>
            <person name="Stenlid J."/>
            <person name="Sun H."/>
            <person name="Sun S."/>
            <person name="Syed K."/>
            <person name="Tsang A."/>
            <person name="Wiebenga A."/>
            <person name="Young D."/>
            <person name="Pisabarro A."/>
            <person name="Eastwood D.C."/>
            <person name="Martin F."/>
            <person name="Cullen D."/>
            <person name="Grigoriev I.V."/>
            <person name="Hibbett D.S."/>
        </authorList>
    </citation>
    <scope>NUCLEOTIDE SEQUENCE [LARGE SCALE GENOMIC DNA]</scope>
    <source>
        <strain evidence="16 17">MD-104</strain>
    </source>
</reference>
<comment type="pathway">
    <text evidence="3">Protein modification; protein glycosylation.</text>
</comment>
<evidence type="ECO:0000256" key="6">
    <source>
        <dbReference type="ARBA" id="ARBA00022729"/>
    </source>
</evidence>
<evidence type="ECO:0000256" key="2">
    <source>
        <dbReference type="ARBA" id="ARBA00004319"/>
    </source>
</evidence>
<evidence type="ECO:0000256" key="7">
    <source>
        <dbReference type="ARBA" id="ARBA00022824"/>
    </source>
</evidence>
<dbReference type="InterPro" id="IPR040525">
    <property type="entry name" value="UGGT_TRXL_4"/>
</dbReference>
<dbReference type="OMA" id="RQTKTRF"/>
<dbReference type="Pfam" id="PF18404">
    <property type="entry name" value="Glyco_transf_24"/>
    <property type="match status" value="1"/>
</dbReference>
<dbReference type="Pfam" id="PF06427">
    <property type="entry name" value="UDP-g_GGTase"/>
    <property type="match status" value="1"/>
</dbReference>
<keyword evidence="17" id="KW-1185">Reference proteome</keyword>
<evidence type="ECO:0000259" key="11">
    <source>
        <dbReference type="Pfam" id="PF18400"/>
    </source>
</evidence>
<evidence type="ECO:0000256" key="9">
    <source>
        <dbReference type="SAM" id="MobiDB-lite"/>
    </source>
</evidence>
<accession>A0A2H3IZV9</accession>
<dbReference type="FunFam" id="3.90.550.10:FF:000065">
    <property type="entry name" value="UDP-glucose:glycoprotein glucosyltransferase, putative"/>
    <property type="match status" value="1"/>
</dbReference>
<dbReference type="GO" id="GO:0005788">
    <property type="term" value="C:endoplasmic reticulum lumen"/>
    <property type="evidence" value="ECO:0007669"/>
    <property type="project" value="UniProtKB-SubCell"/>
</dbReference>
<dbReference type="Pfam" id="PF18402">
    <property type="entry name" value="Thioredoxin_14"/>
    <property type="match status" value="1"/>
</dbReference>
<evidence type="ECO:0000259" key="13">
    <source>
        <dbReference type="Pfam" id="PF18402"/>
    </source>
</evidence>
<evidence type="ECO:0000256" key="1">
    <source>
        <dbReference type="ARBA" id="ARBA00001913"/>
    </source>
</evidence>
<dbReference type="GO" id="GO:0018279">
    <property type="term" value="P:protein N-linked glycosylation via asparagine"/>
    <property type="evidence" value="ECO:0007669"/>
    <property type="project" value="TreeGrafter"/>
</dbReference>
<organism evidence="16 17">
    <name type="scientific">Wolfiporia cocos (strain MD-104)</name>
    <name type="common">Brown rot fungus</name>
    <dbReference type="NCBI Taxonomy" id="742152"/>
    <lineage>
        <taxon>Eukaryota</taxon>
        <taxon>Fungi</taxon>
        <taxon>Dikarya</taxon>
        <taxon>Basidiomycota</taxon>
        <taxon>Agaricomycotina</taxon>
        <taxon>Agaricomycetes</taxon>
        <taxon>Polyporales</taxon>
        <taxon>Phaeolaceae</taxon>
        <taxon>Wolfiporia</taxon>
    </lineage>
</organism>
<evidence type="ECO:0000256" key="5">
    <source>
        <dbReference type="ARBA" id="ARBA00022679"/>
    </source>
</evidence>
<dbReference type="InterPro" id="IPR040497">
    <property type="entry name" value="Glyco_transf_24"/>
</dbReference>
<feature type="domain" description="UDP-glucose:glycoprotein glucosyltransferase thioredoxin-like" evidence="14">
    <location>
        <begin position="738"/>
        <end position="948"/>
    </location>
</feature>
<feature type="region of interest" description="Disordered" evidence="9">
    <location>
        <begin position="1567"/>
        <end position="1590"/>
    </location>
</feature>
<dbReference type="InterPro" id="IPR040693">
    <property type="entry name" value="UGGT_TRXL_1"/>
</dbReference>
<dbReference type="Gene3D" id="3.90.550.10">
    <property type="entry name" value="Spore Coat Polysaccharide Biosynthesis Protein SpsA, Chain A"/>
    <property type="match status" value="1"/>
</dbReference>
<dbReference type="CDD" id="cd06432">
    <property type="entry name" value="GT8_HUGT1_C_like"/>
    <property type="match status" value="1"/>
</dbReference>
<comment type="cofactor">
    <cofactor evidence="1">
        <name>Ca(2+)</name>
        <dbReference type="ChEBI" id="CHEBI:29108"/>
    </cofactor>
</comment>
<evidence type="ECO:0000313" key="17">
    <source>
        <dbReference type="Proteomes" id="UP000218811"/>
    </source>
</evidence>
<feature type="domain" description="Glucosyltransferase 24 catalytic" evidence="15">
    <location>
        <begin position="1275"/>
        <end position="1540"/>
    </location>
</feature>
<keyword evidence="8" id="KW-0325">Glycoprotein</keyword>
<dbReference type="GO" id="GO:0051082">
    <property type="term" value="F:unfolded protein binding"/>
    <property type="evidence" value="ECO:0007669"/>
    <property type="project" value="TreeGrafter"/>
</dbReference>
<evidence type="ECO:0000259" key="15">
    <source>
        <dbReference type="Pfam" id="PF18404"/>
    </source>
</evidence>
<dbReference type="PANTHER" id="PTHR11226">
    <property type="entry name" value="UDP-GLUCOSE GLYCOPROTEIN:GLUCOSYLTRANSFERASE"/>
    <property type="match status" value="1"/>
</dbReference>
<protein>
    <submittedName>
        <fullName evidence="16">Glycosyltransferase family 24 protein</fullName>
    </submittedName>
</protein>
<feature type="signal peptide" evidence="10">
    <location>
        <begin position="1"/>
        <end position="21"/>
    </location>
</feature>
<comment type="subcellular location">
    <subcellularLocation>
        <location evidence="2">Endoplasmic reticulum lumen</location>
    </subcellularLocation>
</comment>
<keyword evidence="6 10" id="KW-0732">Signal</keyword>
<dbReference type="Pfam" id="PF18401">
    <property type="entry name" value="Thioredoxin_13"/>
    <property type="match status" value="1"/>
</dbReference>
<comment type="similarity">
    <text evidence="4">Belongs to the glycosyltransferase 8 family.</text>
</comment>
<feature type="domain" description="UGGT thioredoxin-like" evidence="13">
    <location>
        <begin position="446"/>
        <end position="705"/>
    </location>
</feature>
<evidence type="ECO:0000313" key="16">
    <source>
        <dbReference type="EMBL" id="PCH34985.1"/>
    </source>
</evidence>
<dbReference type="OrthoDB" id="27683at2759"/>
<dbReference type="InterPro" id="IPR029044">
    <property type="entry name" value="Nucleotide-diphossugar_trans"/>
</dbReference>
<dbReference type="Pfam" id="PF18403">
    <property type="entry name" value="Thioredoxin_15"/>
    <property type="match status" value="1"/>
</dbReference>
<dbReference type="Pfam" id="PF18400">
    <property type="entry name" value="Thioredoxin_12"/>
    <property type="match status" value="1"/>
</dbReference>
<gene>
    <name evidence="16" type="ORF">WOLCODRAFT_125256</name>
</gene>
<keyword evidence="5 16" id="KW-0808">Transferase</keyword>
<dbReference type="GO" id="GO:0036503">
    <property type="term" value="P:ERAD pathway"/>
    <property type="evidence" value="ECO:0007669"/>
    <property type="project" value="TreeGrafter"/>
</dbReference>
<evidence type="ECO:0000259" key="12">
    <source>
        <dbReference type="Pfam" id="PF18401"/>
    </source>
</evidence>
<dbReference type="Proteomes" id="UP000218811">
    <property type="component" value="Unassembled WGS sequence"/>
</dbReference>
<dbReference type="GO" id="GO:0003980">
    <property type="term" value="F:UDP-glucose:glycoprotein glucosyltransferase activity"/>
    <property type="evidence" value="ECO:0007669"/>
    <property type="project" value="InterPro"/>
</dbReference>
<evidence type="ECO:0000256" key="4">
    <source>
        <dbReference type="ARBA" id="ARBA00006351"/>
    </source>
</evidence>
<dbReference type="STRING" id="742152.A0A2H3IZV9"/>
<dbReference type="PANTHER" id="PTHR11226:SF0">
    <property type="entry name" value="UDP-GLUCOSE:GLYCOPROTEIN GLUCOSYLTRANSFERASE"/>
    <property type="match status" value="1"/>
</dbReference>
<dbReference type="SUPFAM" id="SSF53448">
    <property type="entry name" value="Nucleotide-diphospho-sugar transferases"/>
    <property type="match status" value="1"/>
</dbReference>
<proteinExistence type="inferred from homology"/>
<dbReference type="EMBL" id="KB467843">
    <property type="protein sequence ID" value="PCH34985.1"/>
    <property type="molecule type" value="Genomic_DNA"/>
</dbReference>
<feature type="compositionally biased region" description="Basic and acidic residues" evidence="9">
    <location>
        <begin position="1579"/>
        <end position="1590"/>
    </location>
</feature>
<feature type="domain" description="UGGT thioredoxin-like" evidence="12">
    <location>
        <begin position="309"/>
        <end position="438"/>
    </location>
</feature>
<dbReference type="InterPro" id="IPR009448">
    <property type="entry name" value="UDP-g_GGtrans"/>
</dbReference>
<evidence type="ECO:0000256" key="10">
    <source>
        <dbReference type="SAM" id="SignalP"/>
    </source>
</evidence>
<evidence type="ECO:0000259" key="14">
    <source>
        <dbReference type="Pfam" id="PF18403"/>
    </source>
</evidence>
<evidence type="ECO:0000256" key="3">
    <source>
        <dbReference type="ARBA" id="ARBA00004922"/>
    </source>
</evidence>
<feature type="chain" id="PRO_5013809971" evidence="10">
    <location>
        <begin position="22"/>
        <end position="1590"/>
    </location>
</feature>
<sequence length="1590" mass="178064">MWSCLLAYSAATLLNAYVSYGIAPPVGVELRSSWPPPPRLLEYIESISIEDSGSFFPLLDVLTNPGTLPDPIPSTDEALLQHVLETAVTQGYLAESGSYATAEMNMALHSASPKIEAFFQFYSDRHAARRSQELSENCGSWVDWYGQVVCDAESLARFASIETIDLPESRGLNDTFVHPRLMPFDHIHPSPAQRLDYPPRTAVLYASLSSSNFRELHSYLYAASSALNPHLEYVFRPIPDEDRDTSKRMHLTGYGVALDLKKMDYLALDDRQQDAKEEGSLVEDAASPASGIDSIMTLLQQYPEHTTADLSAPLSEDELQVLGLQAAQLIHASENPLTTLKHLSQDFPKYATILARRVTVDPALAEEVENNQARAAPGVGIVWLNGMVLQEKDLNPYTLLGLLRKERRTMLSLTSLGLTPGQALDLLTHPSISMAQSESDVLDGVVDASDRPEGGDVIVWWNDFEKDARYQRWARSLSLFLRPMYPGQFPSVRANVFNIVLVLDLSQSSSVHFLSVTVANILTRSFPFRWGIVPIVETEEGARMARLFYYLMEHFDRTKTMAFLKNISQADRPAESLKPTVDWGLVRAAFNYLLANSDPLDESIPTDLDEILAENEHTNVVLDKARTYAERLGASLLAASQGHAFVNGKHFDLDDAFLRAMQMELAEQMGHLQEQIATGQFNDIDIIPTYFYDLPGTAKRRNRHIYPSGKAEGLVIYNLLDLVGQSKFPTWPGSFVYPSEPIEAPLTTYIVTDIDSEAGQLLIREVLSAVNTNYPSRISFIHNPSEAPITRSQTRPQVSSLVAQLISKGLLHRASPSRLLRLLGFGDVAAPKQSPQTVISAEDSLDDILSGTVLTDAEYDEFVTASRLIAREVGLAPGDQAVVVNGRVVGPILPGEFLADDFTVLYLYELRKRIQPVADALNSIMDSFNDYDRESRSDTVSIASSIVSAIQIPDPSEVGFFNTPQKPRQRKYQLLESEYTGYTFGDNNTAVIQFGILVDPLSESAQKWSALTEWLLNIPGVSVELHLNPPKYIEIPLKRFYRYNLQPRPTFLENGQPFEIKTEFASLPIEPIYTLAMDVPQSWLVRPREALHDLDNILLNALSARDRTQGIRATFDLDYLVVEGHARDTLTNAPPRGVQLQLSDNSGTPIADTQVVANLGYLQFRTKPGVFKLEIRPGRGREIFKMESVGNEGWNSPAVDDVGDEITLTSFEGLTLYPRLSRRPGMERGDVLAEVAAVKPTSGGFFDEIVSRITSLLSSEPSTDLAVASNNQADINIFTVASGLLYERFASIMILSVLRNTKSTVKFWFIENFLSPSFLEFIPHFAEAYGFQYELVTYKWPSWLRAQKEKQRIIWAYKILFLDVLFPMDLKKVIFVDADQIVRTDLKELVDLDLHGAPYGYTPMGDDNTEMEGFRFWKTGYWKEFLRGLPYHISALYVVDLVRFRQMAAGDILRGHYQQLSADPNSLANLDQDLPNNLQRDVPIFSLPEDWLWCETWCSKDRLHRAKTIDLCQNPLTKEPKLVRARQIPEWEEYDAEIARFARKLAEEGKMRSEIVAADVNVLADVGKASSASGAAPEAHGEVEHTRDEL</sequence>
<dbReference type="UniPathway" id="UPA00378"/>
<keyword evidence="7" id="KW-0256">Endoplasmic reticulum</keyword>
<dbReference type="InterPro" id="IPR040694">
    <property type="entry name" value="UGGT_TRXL_2"/>
</dbReference>
<feature type="domain" description="UGGT thioredoxin-like" evidence="11">
    <location>
        <begin position="37"/>
        <end position="244"/>
    </location>
</feature>
<dbReference type="InterPro" id="IPR040692">
    <property type="entry name" value="UGGT_TRXL_3"/>
</dbReference>
<evidence type="ECO:0000256" key="8">
    <source>
        <dbReference type="ARBA" id="ARBA00023180"/>
    </source>
</evidence>
<name>A0A2H3IZV9_WOLCO</name>